<keyword evidence="1" id="KW-0812">Transmembrane</keyword>
<dbReference type="EMBL" id="JAQFWQ010000060">
    <property type="protein sequence ID" value="MDA2812845.1"/>
    <property type="molecule type" value="Genomic_DNA"/>
</dbReference>
<evidence type="ECO:0000256" key="1">
    <source>
        <dbReference type="SAM" id="Phobius"/>
    </source>
</evidence>
<comment type="caution">
    <text evidence="2">The sequence shown here is derived from an EMBL/GenBank/DDBJ whole genome shotgun (WGS) entry which is preliminary data.</text>
</comment>
<accession>A0ABT4U7C1</accession>
<proteinExistence type="predicted"/>
<keyword evidence="1" id="KW-0472">Membrane</keyword>
<keyword evidence="1" id="KW-1133">Transmembrane helix</keyword>
<feature type="transmembrane region" description="Helical" evidence="1">
    <location>
        <begin position="7"/>
        <end position="27"/>
    </location>
</feature>
<sequence length="46" mass="4938">MPMKAGLTTYAVLTCALFGVLGVWLYSFPSDERPGGPAVERHLGEV</sequence>
<organism evidence="2 3">
    <name type="scientific">Nocardiopsis endophytica</name>
    <dbReference type="NCBI Taxonomy" id="3018445"/>
    <lineage>
        <taxon>Bacteria</taxon>
        <taxon>Bacillati</taxon>
        <taxon>Actinomycetota</taxon>
        <taxon>Actinomycetes</taxon>
        <taxon>Streptosporangiales</taxon>
        <taxon>Nocardiopsidaceae</taxon>
        <taxon>Nocardiopsis</taxon>
    </lineage>
</organism>
<dbReference type="RefSeq" id="WP_270687544.1">
    <property type="nucleotide sequence ID" value="NZ_JAQFWQ010000060.1"/>
</dbReference>
<name>A0ABT4U7C1_9ACTN</name>
<keyword evidence="3" id="KW-1185">Reference proteome</keyword>
<dbReference type="Proteomes" id="UP001527866">
    <property type="component" value="Unassembled WGS sequence"/>
</dbReference>
<protein>
    <submittedName>
        <fullName evidence="2">Uncharacterized protein</fullName>
    </submittedName>
</protein>
<evidence type="ECO:0000313" key="2">
    <source>
        <dbReference type="EMBL" id="MDA2812845.1"/>
    </source>
</evidence>
<evidence type="ECO:0000313" key="3">
    <source>
        <dbReference type="Proteomes" id="UP001527866"/>
    </source>
</evidence>
<gene>
    <name evidence="2" type="ORF">O4J56_19525</name>
</gene>
<reference evidence="2 3" key="1">
    <citation type="submission" date="2023-01" db="EMBL/GenBank/DDBJ databases">
        <title>Draft genome sequence of Nocardiopsis sp. RSe5-2 isolated from halophytes.</title>
        <authorList>
            <person name="Duangmal K."/>
            <person name="Chantavorakit T."/>
        </authorList>
    </citation>
    <scope>NUCLEOTIDE SEQUENCE [LARGE SCALE GENOMIC DNA]</scope>
    <source>
        <strain evidence="2 3">RSe5-2</strain>
    </source>
</reference>